<dbReference type="InterPro" id="IPR007110">
    <property type="entry name" value="Ig-like_dom"/>
</dbReference>
<organism evidence="5 6">
    <name type="scientific">Dermatophagoides pteronyssinus</name>
    <name type="common">European house dust mite</name>
    <dbReference type="NCBI Taxonomy" id="6956"/>
    <lineage>
        <taxon>Eukaryota</taxon>
        <taxon>Metazoa</taxon>
        <taxon>Ecdysozoa</taxon>
        <taxon>Arthropoda</taxon>
        <taxon>Chelicerata</taxon>
        <taxon>Arachnida</taxon>
        <taxon>Acari</taxon>
        <taxon>Acariformes</taxon>
        <taxon>Sarcoptiformes</taxon>
        <taxon>Astigmata</taxon>
        <taxon>Psoroptidia</taxon>
        <taxon>Analgoidea</taxon>
        <taxon>Pyroglyphidae</taxon>
        <taxon>Dermatophagoidinae</taxon>
        <taxon>Dermatophagoides</taxon>
    </lineage>
</organism>
<sequence length="1491" mass="170547">MNKIPFALTAFNTSLMKPFSNRNPSPTIHWYWNNRRLDTSMTSSTTIFEWKNFTLKPSSPIMPSSKTKPIQIKPDDSRFNVINIGLANNNRTIYERIIYRSSSTLSSSLNSTTTKSQTSYGNNSNRILLSMLWIRRIERIDQGTIIRCQSTNSPQVPQSKSLNKLFKINVNLNPTKAQIVDVRRDGMTIGSMVHATCLTWGSKPPAKIFWFIHDRPLLDINEIIFDTNMTTKSMVHFQLKSIDNGRQLICLALRPSSNLFDFESGTFEQQQQGDKQQRLIINKIIAEILHQSSNRMNGKRKFRINSLEKRRKNLSSSSSSEKTKNLIKQQQQQQRKQFENQNQNNNNDNVNNIQNNNDFYMNRSKTIDYNSNNNDNNTGDDDDDDDDGNIDNDNDYDGNDHYQQHVHNDHRFLPLSSSKSKTKSTMTTTTTKTLLSSITSTTNNHQYNFYVYDQITLTVEYLPNITIDIMEIFDGNSMTMMMMKTNQQQQQQQNGIVNSTQQQQSNNHEQFDHHHHHHHNSKQEPNQTKSTTNTGNILNNNNKQRNNNNKIRKIFVKDRIKLRCIIDSNPEPFRIRWLLNHRDITMLFTSNEYQLLDKNRTLLIDNGGVSGGGGLGRKHEGKYQCSAYNKLGRGDSSELIISVLRPPKCAFKSSSSSSSSLLKNPSSMTSSTTTTLSPSAHVTKIDSIINYPANLFCQVDATMPSSSSSSSIKQQQQQQSLPSSIMIDDRLWIYWQLPNDHFVLTINSNGKLLRIPLKRLDQFRKLRKKLSESSSLSKNADHNNNNRLFDDEIADLLDMDSDDEEDSKKENVNDDDDEQRPNNVNDYRRITLASNDVRSKLTIIPRSSEDFGVYQCWAENFFGSNRHEPCLFNLTNNGNFNDIDNKQILKTFDNNHHQKSSSSSQWKNTAMSKNKPKLPRSVTNCTTTFLITSLLSIRCEHLNYSTFHRKMFGIGNDDDDNDDIADRNLKFHLILKELSNYNRNRSENLITDIKIRPPQTKNIITANQTNPIEPIFLISNVRPTFIYEAIIYVSNDFGYSDQTRLIVKMNDNKTTSSTSGMNGYYSNDNDYNNNHYQNTFSEWPSHLPLPSYDDDWPDINSFDYPEYDDINDNSLISSTSSSSMPIGKADLHQQQNSHHNLINNGPFATTISLSSSSSSNQQHHHDKHHNNHHSDIDSDILSDEFGLDQFGQNSTTNQNRFVLIIIIIFTIVLITFSTLLSIAIGLCLYRRKRNKLIELHQQQLQEQRQQQQQQQSNQSSSSLFDQGKMNDNFSDDDNHDHCIDNDDKIDGEKTTIIDSSFTETFPLDNYSTAGVFILDKTRSNNHHPSDSILSNNHHFYQQQQQQPHHPLMIYRDFVSTPPPPPSSSTSPATSMIQHQSSTMNILNPLVQQSQQQQPTITSEFLYQPAGNTSGFLDLAVDRGNVQLIPSSISPHLQPTSMSSYLTFSNIEQQQQQQTEPISSSSLMFTTANTNTATINNNLAGNQSISEV</sequence>
<evidence type="ECO:0000259" key="4">
    <source>
        <dbReference type="PROSITE" id="PS50835"/>
    </source>
</evidence>
<feature type="transmembrane region" description="Helical" evidence="3">
    <location>
        <begin position="1201"/>
        <end position="1229"/>
    </location>
</feature>
<dbReference type="PROSITE" id="PS50835">
    <property type="entry name" value="IG_LIKE"/>
    <property type="match status" value="1"/>
</dbReference>
<feature type="region of interest" description="Disordered" evidence="2">
    <location>
        <begin position="1247"/>
        <end position="1286"/>
    </location>
</feature>
<feature type="compositionally biased region" description="Low complexity" evidence="2">
    <location>
        <begin position="1247"/>
        <end position="1262"/>
    </location>
</feature>
<feature type="compositionally biased region" description="Polar residues" evidence="2">
    <location>
        <begin position="1132"/>
        <end position="1150"/>
    </location>
</feature>
<proteinExistence type="predicted"/>
<evidence type="ECO:0000256" key="3">
    <source>
        <dbReference type="SAM" id="Phobius"/>
    </source>
</evidence>
<evidence type="ECO:0000313" key="5">
    <source>
        <dbReference type="EMBL" id="KAH9426110.1"/>
    </source>
</evidence>
<gene>
    <name evidence="5" type="ORF">DERP_007050</name>
</gene>
<keyword evidence="3" id="KW-0472">Membrane</keyword>
<keyword evidence="6" id="KW-1185">Reference proteome</keyword>
<evidence type="ECO:0000256" key="1">
    <source>
        <dbReference type="ARBA" id="ARBA00023157"/>
    </source>
</evidence>
<reference evidence="5 6" key="1">
    <citation type="journal article" date="2018" name="J. Allergy Clin. Immunol.">
        <title>High-quality assembly of Dermatophagoides pteronyssinus genome and transcriptome reveals a wide range of novel allergens.</title>
        <authorList>
            <person name="Liu X.Y."/>
            <person name="Yang K.Y."/>
            <person name="Wang M.Q."/>
            <person name="Kwok J.S."/>
            <person name="Zeng X."/>
            <person name="Yang Z."/>
            <person name="Xiao X.J."/>
            <person name="Lau C.P."/>
            <person name="Li Y."/>
            <person name="Huang Z.M."/>
            <person name="Ba J.G."/>
            <person name="Yim A.K."/>
            <person name="Ouyang C.Y."/>
            <person name="Ngai S.M."/>
            <person name="Chan T.F."/>
            <person name="Leung E.L."/>
            <person name="Liu L."/>
            <person name="Liu Z.G."/>
            <person name="Tsui S.K."/>
        </authorList>
    </citation>
    <scope>NUCLEOTIDE SEQUENCE [LARGE SCALE GENOMIC DNA]</scope>
    <source>
        <strain evidence="5">Derp</strain>
    </source>
</reference>
<feature type="region of interest" description="Disordered" evidence="2">
    <location>
        <begin position="802"/>
        <end position="828"/>
    </location>
</feature>
<feature type="compositionally biased region" description="Low complexity" evidence="2">
    <location>
        <begin position="367"/>
        <end position="377"/>
    </location>
</feature>
<feature type="compositionally biased region" description="Basic residues" evidence="2">
    <location>
        <begin position="1162"/>
        <end position="1171"/>
    </location>
</feature>
<keyword evidence="3" id="KW-1133">Transmembrane helix</keyword>
<feature type="compositionally biased region" description="Low complexity" evidence="2">
    <location>
        <begin position="1151"/>
        <end position="1161"/>
    </location>
</feature>
<name>A0ABQ8JU05_DERPT</name>
<accession>A0ABQ8JU05</accession>
<evidence type="ECO:0000313" key="6">
    <source>
        <dbReference type="Proteomes" id="UP000887458"/>
    </source>
</evidence>
<comment type="caution">
    <text evidence="5">The sequence shown here is derived from an EMBL/GenBank/DDBJ whole genome shotgun (WGS) entry which is preliminary data.</text>
</comment>
<feature type="domain" description="Ig-like" evidence="4">
    <location>
        <begin position="525"/>
        <end position="642"/>
    </location>
</feature>
<feature type="compositionally biased region" description="Low complexity" evidence="2">
    <location>
        <begin position="485"/>
        <end position="504"/>
    </location>
</feature>
<dbReference type="EMBL" id="NJHN03000012">
    <property type="protein sequence ID" value="KAH9426110.1"/>
    <property type="molecule type" value="Genomic_DNA"/>
</dbReference>
<feature type="region of interest" description="Disordered" evidence="2">
    <location>
        <begin position="653"/>
        <end position="676"/>
    </location>
</feature>
<dbReference type="CDD" id="cd00096">
    <property type="entry name" value="Ig"/>
    <property type="match status" value="1"/>
</dbReference>
<reference evidence="5 6" key="2">
    <citation type="journal article" date="2022" name="Mol. Biol. Evol.">
        <title>Comparative Genomics Reveals Insights into the Divergent Evolution of Astigmatic Mites and Household Pest Adaptations.</title>
        <authorList>
            <person name="Xiong Q."/>
            <person name="Wan A.T."/>
            <person name="Liu X."/>
            <person name="Fung C.S."/>
            <person name="Xiao X."/>
            <person name="Malainual N."/>
            <person name="Hou J."/>
            <person name="Wang L."/>
            <person name="Wang M."/>
            <person name="Yang K.Y."/>
            <person name="Cui Y."/>
            <person name="Leung E.L."/>
            <person name="Nong W."/>
            <person name="Shin S.K."/>
            <person name="Au S.W."/>
            <person name="Jeong K.Y."/>
            <person name="Chew F.T."/>
            <person name="Hui J.H."/>
            <person name="Leung T.F."/>
            <person name="Tungtrongchitr A."/>
            <person name="Zhong N."/>
            <person name="Liu Z."/>
            <person name="Tsui S.K."/>
        </authorList>
    </citation>
    <scope>NUCLEOTIDE SEQUENCE [LARGE SCALE GENOMIC DNA]</scope>
    <source>
        <strain evidence="5">Derp</strain>
    </source>
</reference>
<feature type="compositionally biased region" description="Basic residues" evidence="2">
    <location>
        <begin position="297"/>
        <end position="313"/>
    </location>
</feature>
<feature type="compositionally biased region" description="Basic and acidic residues" evidence="2">
    <location>
        <begin position="1276"/>
        <end position="1286"/>
    </location>
</feature>
<dbReference type="InterPro" id="IPR013162">
    <property type="entry name" value="CD80_C2-set"/>
</dbReference>
<dbReference type="InterPro" id="IPR013783">
    <property type="entry name" value="Ig-like_fold"/>
</dbReference>
<dbReference type="SUPFAM" id="SSF48726">
    <property type="entry name" value="Immunoglobulin"/>
    <property type="match status" value="3"/>
</dbReference>
<protein>
    <recommendedName>
        <fullName evidence="4">Ig-like domain-containing protein</fullName>
    </recommendedName>
</protein>
<dbReference type="InterPro" id="IPR036179">
    <property type="entry name" value="Ig-like_dom_sf"/>
</dbReference>
<feature type="region of interest" description="Disordered" evidence="2">
    <location>
        <begin position="485"/>
        <end position="550"/>
    </location>
</feature>
<feature type="compositionally biased region" description="Low complexity" evidence="2">
    <location>
        <begin position="329"/>
        <end position="357"/>
    </location>
</feature>
<feature type="compositionally biased region" description="Low complexity" evidence="2">
    <location>
        <begin position="531"/>
        <end position="549"/>
    </location>
</feature>
<feature type="region of interest" description="Disordered" evidence="2">
    <location>
        <begin position="296"/>
        <end position="402"/>
    </location>
</feature>
<keyword evidence="1" id="KW-1015">Disulfide bond</keyword>
<feature type="compositionally biased region" description="Acidic residues" evidence="2">
    <location>
        <begin position="378"/>
        <end position="397"/>
    </location>
</feature>
<dbReference type="Proteomes" id="UP000887458">
    <property type="component" value="Unassembled WGS sequence"/>
</dbReference>
<dbReference type="Pfam" id="PF13927">
    <property type="entry name" value="Ig_3"/>
    <property type="match status" value="1"/>
</dbReference>
<evidence type="ECO:0000256" key="2">
    <source>
        <dbReference type="SAM" id="MobiDB-lite"/>
    </source>
</evidence>
<dbReference type="Gene3D" id="2.60.40.10">
    <property type="entry name" value="Immunoglobulins"/>
    <property type="match status" value="3"/>
</dbReference>
<dbReference type="Pfam" id="PF08205">
    <property type="entry name" value="C2-set_2"/>
    <property type="match status" value="1"/>
</dbReference>
<feature type="region of interest" description="Disordered" evidence="2">
    <location>
        <begin position="894"/>
        <end position="919"/>
    </location>
</feature>
<dbReference type="PANTHER" id="PTHR23278">
    <property type="entry name" value="SIDESTEP PROTEIN"/>
    <property type="match status" value="1"/>
</dbReference>
<feature type="region of interest" description="Disordered" evidence="2">
    <location>
        <begin position="1118"/>
        <end position="1177"/>
    </location>
</feature>
<keyword evidence="3" id="KW-0812">Transmembrane</keyword>
<dbReference type="PANTHER" id="PTHR23278:SF19">
    <property type="entry name" value="OBSCURIN"/>
    <property type="match status" value="1"/>
</dbReference>